<proteinExistence type="predicted"/>
<dbReference type="STRING" id="1742972.COMA1_50192"/>
<dbReference type="AlphaFoldDB" id="A0A0S4LNT0"/>
<gene>
    <name evidence="1" type="ORF">COMA1_50192</name>
</gene>
<keyword evidence="2" id="KW-1185">Reference proteome</keyword>
<protein>
    <submittedName>
        <fullName evidence="1">Uncharacterized protein</fullName>
    </submittedName>
</protein>
<name>A0A0S4LNT0_9BACT</name>
<dbReference type="EMBL" id="CZQA01000011">
    <property type="protein sequence ID" value="CUS38601.1"/>
    <property type="molecule type" value="Genomic_DNA"/>
</dbReference>
<reference evidence="1 2" key="1">
    <citation type="submission" date="2015-10" db="EMBL/GenBank/DDBJ databases">
        <authorList>
            <person name="Gilbert D.G."/>
        </authorList>
    </citation>
    <scope>NUCLEOTIDE SEQUENCE [LARGE SCALE GENOMIC DNA]</scope>
    <source>
        <strain evidence="1">COMA1</strain>
    </source>
</reference>
<organism evidence="1 2">
    <name type="scientific">Candidatus Nitrospira nitrosa</name>
    <dbReference type="NCBI Taxonomy" id="1742972"/>
    <lineage>
        <taxon>Bacteria</taxon>
        <taxon>Pseudomonadati</taxon>
        <taxon>Nitrospirota</taxon>
        <taxon>Nitrospiria</taxon>
        <taxon>Nitrospirales</taxon>
        <taxon>Nitrospiraceae</taxon>
        <taxon>Nitrospira</taxon>
    </lineage>
</organism>
<sequence length="53" mass="6067">MVLNYARSAVRRQVEAGNFQGCIKELETHVFGISRNEDVISKEKMGKLLRASW</sequence>
<evidence type="ECO:0000313" key="2">
    <source>
        <dbReference type="Proteomes" id="UP000199032"/>
    </source>
</evidence>
<evidence type="ECO:0000313" key="1">
    <source>
        <dbReference type="EMBL" id="CUS38601.1"/>
    </source>
</evidence>
<dbReference type="Proteomes" id="UP000199032">
    <property type="component" value="Unassembled WGS sequence"/>
</dbReference>
<accession>A0A0S4LNT0</accession>